<dbReference type="STRING" id="1434700.SAMN06296427_10289"/>
<keyword evidence="1" id="KW-0812">Transmembrane</keyword>
<name>A0A1W1Z0Q2_9FLAO</name>
<dbReference type="RefSeq" id="WP_084016154.1">
    <property type="nucleotide sequence ID" value="NZ_FWXS01000002.1"/>
</dbReference>
<keyword evidence="3" id="KW-1185">Reference proteome</keyword>
<accession>A0A1W1Z0Q2</accession>
<keyword evidence="1" id="KW-1133">Transmembrane helix</keyword>
<evidence type="ECO:0000256" key="1">
    <source>
        <dbReference type="SAM" id="Phobius"/>
    </source>
</evidence>
<dbReference type="Proteomes" id="UP000192393">
    <property type="component" value="Unassembled WGS sequence"/>
</dbReference>
<dbReference type="AlphaFoldDB" id="A0A1W1Z0Q2"/>
<sequence length="208" mass="24839">MSLSIPHHRNSVFSIFIFAAFTTFWVFTGKANMFFLIYIFWWDEFIQSIFGIFNRIFRKSQIENLTSYLKMLKERFFMLFIYFIFIVVIFAFVLTFSSKNLENNYITFEVLLFRNWGFNLSLLFIILREIFNYKMKKSTEKITDKNLSFGALIVLHVSIILGILLWALASGQFKIFEGIGENADKFIILPFILIKFIFDWMRLKSESN</sequence>
<protein>
    <submittedName>
        <fullName evidence="2">Uncharacterized protein</fullName>
    </submittedName>
</protein>
<reference evidence="2 3" key="1">
    <citation type="submission" date="2017-04" db="EMBL/GenBank/DDBJ databases">
        <authorList>
            <person name="Afonso C.L."/>
            <person name="Miller P.J."/>
            <person name="Scott M.A."/>
            <person name="Spackman E."/>
            <person name="Goraichik I."/>
            <person name="Dimitrov K.M."/>
            <person name="Suarez D.L."/>
            <person name="Swayne D.E."/>
        </authorList>
    </citation>
    <scope>NUCLEOTIDE SEQUENCE [LARGE SCALE GENOMIC DNA]</scope>
    <source>
        <strain evidence="2 3">CGMCC 1.12708</strain>
    </source>
</reference>
<organism evidence="2 3">
    <name type="scientific">Moheibacter sediminis</name>
    <dbReference type="NCBI Taxonomy" id="1434700"/>
    <lineage>
        <taxon>Bacteria</taxon>
        <taxon>Pseudomonadati</taxon>
        <taxon>Bacteroidota</taxon>
        <taxon>Flavobacteriia</taxon>
        <taxon>Flavobacteriales</taxon>
        <taxon>Weeksellaceae</taxon>
        <taxon>Moheibacter</taxon>
    </lineage>
</organism>
<feature type="transmembrane region" description="Helical" evidence="1">
    <location>
        <begin position="12"/>
        <end position="28"/>
    </location>
</feature>
<evidence type="ECO:0000313" key="2">
    <source>
        <dbReference type="EMBL" id="SMC42047.1"/>
    </source>
</evidence>
<dbReference type="OrthoDB" id="795933at2"/>
<evidence type="ECO:0000313" key="3">
    <source>
        <dbReference type="Proteomes" id="UP000192393"/>
    </source>
</evidence>
<feature type="transmembrane region" description="Helical" evidence="1">
    <location>
        <begin position="116"/>
        <end position="135"/>
    </location>
</feature>
<dbReference type="EMBL" id="FWXS01000002">
    <property type="protein sequence ID" value="SMC42047.1"/>
    <property type="molecule type" value="Genomic_DNA"/>
</dbReference>
<feature type="transmembrane region" description="Helical" evidence="1">
    <location>
        <begin position="76"/>
        <end position="96"/>
    </location>
</feature>
<proteinExistence type="predicted"/>
<keyword evidence="1" id="KW-0472">Membrane</keyword>
<feature type="transmembrane region" description="Helical" evidence="1">
    <location>
        <begin position="34"/>
        <end position="56"/>
    </location>
</feature>
<feature type="transmembrane region" description="Helical" evidence="1">
    <location>
        <begin position="147"/>
        <end position="166"/>
    </location>
</feature>
<gene>
    <name evidence="2" type="ORF">SAMN06296427_10289</name>
</gene>